<dbReference type="GeneID" id="28996984"/>
<dbReference type="VEuPathDB" id="FungiDB:PHYBLDRAFT_169483"/>
<feature type="coiled-coil region" evidence="1">
    <location>
        <begin position="91"/>
        <end position="171"/>
    </location>
</feature>
<dbReference type="Proteomes" id="UP000077315">
    <property type="component" value="Unassembled WGS sequence"/>
</dbReference>
<sequence>MCKAQDRDYIEQINGLKTHIFDMRSSIDTSILRSRSIYEFIEEIKKLCQTIREDMILMRSTISELETTLEIYEQSTADVDKATKSTVNSLLAQLEMSKVNYNEMCKHYERTIQDIQKNTESKKQELREYRNSKADEIDALKEEVSKYKTQAVTAETLLTELKERCKRLEEAQHLIPTTQNTGSTAKNSRSLLSTASYSRQVVFSFAKIRRCRLEIRYWKSWILMTSQKERNSREKKL</sequence>
<gene>
    <name evidence="2" type="ORF">PHYBLDRAFT_169483</name>
</gene>
<proteinExistence type="predicted"/>
<dbReference type="EMBL" id="KV440983">
    <property type="protein sequence ID" value="OAD72345.1"/>
    <property type="molecule type" value="Genomic_DNA"/>
</dbReference>
<keyword evidence="1" id="KW-0175">Coiled coil</keyword>
<keyword evidence="3" id="KW-1185">Reference proteome</keyword>
<dbReference type="AlphaFoldDB" id="A0A162X3H6"/>
<accession>A0A162X3H6</accession>
<reference evidence="3" key="1">
    <citation type="submission" date="2015-06" db="EMBL/GenBank/DDBJ databases">
        <title>Expansion of signal transduction pathways in fungi by whole-genome duplication.</title>
        <authorList>
            <consortium name="DOE Joint Genome Institute"/>
            <person name="Corrochano L.M."/>
            <person name="Kuo A."/>
            <person name="Marcet-Houben M."/>
            <person name="Polaino S."/>
            <person name="Salamov A."/>
            <person name="Villalobos J.M."/>
            <person name="Alvarez M.I."/>
            <person name="Avalos J."/>
            <person name="Benito E.P."/>
            <person name="Benoit I."/>
            <person name="Burger G."/>
            <person name="Camino L.P."/>
            <person name="Canovas D."/>
            <person name="Cerda-Olmedo E."/>
            <person name="Cheng J.-F."/>
            <person name="Dominguez A."/>
            <person name="Elias M."/>
            <person name="Eslava A.P."/>
            <person name="Glaser F."/>
            <person name="Grimwood J."/>
            <person name="Gutierrez G."/>
            <person name="Heitman J."/>
            <person name="Henrissat B."/>
            <person name="Iturriaga E.A."/>
            <person name="Lang B.F."/>
            <person name="Lavin J.L."/>
            <person name="Lee S."/>
            <person name="Li W."/>
            <person name="Lindquist E."/>
            <person name="Lopez-Garcia S."/>
            <person name="Luque E.M."/>
            <person name="Marcos A.T."/>
            <person name="Martin J."/>
            <person name="McCluskey K."/>
            <person name="Medina H.R."/>
            <person name="Miralles-Duran A."/>
            <person name="Miyazaki A."/>
            <person name="Munoz-Torres E."/>
            <person name="Oguiza J.A."/>
            <person name="Ohm R."/>
            <person name="Olmedo M."/>
            <person name="Orejas M."/>
            <person name="Ortiz-Castellanos L."/>
            <person name="Pisabarro A.G."/>
            <person name="Rodriguez-Romero J."/>
            <person name="Ruiz-Herrera J."/>
            <person name="Ruiz-Vazquez R."/>
            <person name="Sanz C."/>
            <person name="Schackwitz W."/>
            <person name="Schmutz J."/>
            <person name="Shahriari M."/>
            <person name="Shelest E."/>
            <person name="Silva-Franco F."/>
            <person name="Soanes D."/>
            <person name="Syed K."/>
            <person name="Tagua V.G."/>
            <person name="Talbot N.J."/>
            <person name="Thon M."/>
            <person name="De vries R.P."/>
            <person name="Wiebenga A."/>
            <person name="Yadav J.S."/>
            <person name="Braun E.L."/>
            <person name="Baker S."/>
            <person name="Garre V."/>
            <person name="Horwitz B."/>
            <person name="Torres-Martinez S."/>
            <person name="Idnurm A."/>
            <person name="Herrera-Estrella A."/>
            <person name="Gabaldon T."/>
            <person name="Grigoriev I.V."/>
        </authorList>
    </citation>
    <scope>NUCLEOTIDE SEQUENCE [LARGE SCALE GENOMIC DNA]</scope>
    <source>
        <strain evidence="3">NRRL 1555(-)</strain>
    </source>
</reference>
<evidence type="ECO:0000313" key="2">
    <source>
        <dbReference type="EMBL" id="OAD72345.1"/>
    </source>
</evidence>
<protein>
    <submittedName>
        <fullName evidence="2">Uncharacterized protein</fullName>
    </submittedName>
</protein>
<evidence type="ECO:0000313" key="3">
    <source>
        <dbReference type="Proteomes" id="UP000077315"/>
    </source>
</evidence>
<organism evidence="2 3">
    <name type="scientific">Phycomyces blakesleeanus (strain ATCC 8743b / DSM 1359 / FGSC 10004 / NBRC 33097 / NRRL 1555)</name>
    <dbReference type="NCBI Taxonomy" id="763407"/>
    <lineage>
        <taxon>Eukaryota</taxon>
        <taxon>Fungi</taxon>
        <taxon>Fungi incertae sedis</taxon>
        <taxon>Mucoromycota</taxon>
        <taxon>Mucoromycotina</taxon>
        <taxon>Mucoromycetes</taxon>
        <taxon>Mucorales</taxon>
        <taxon>Phycomycetaceae</taxon>
        <taxon>Phycomyces</taxon>
    </lineage>
</organism>
<dbReference type="InParanoid" id="A0A162X3H6"/>
<dbReference type="RefSeq" id="XP_018290385.1">
    <property type="nucleotide sequence ID" value="XM_018436078.1"/>
</dbReference>
<evidence type="ECO:0000256" key="1">
    <source>
        <dbReference type="SAM" id="Coils"/>
    </source>
</evidence>
<name>A0A162X3H6_PHYB8</name>